<evidence type="ECO:0000313" key="8">
    <source>
        <dbReference type="Proteomes" id="UP000582016"/>
    </source>
</evidence>
<dbReference type="PANTHER" id="PTHR11010:SF117">
    <property type="entry name" value="SERINE PROTEASE 16"/>
    <property type="match status" value="1"/>
</dbReference>
<dbReference type="InterPro" id="IPR029058">
    <property type="entry name" value="AB_hydrolase_fold"/>
</dbReference>
<dbReference type="OrthoDB" id="1735038at2759"/>
<dbReference type="SUPFAM" id="SSF51735">
    <property type="entry name" value="NAD(P)-binding Rossmann-fold domains"/>
    <property type="match status" value="1"/>
</dbReference>
<keyword evidence="4" id="KW-0378">Hydrolase</keyword>
<accession>A0A8H5K9J4</accession>
<dbReference type="Pfam" id="PF13460">
    <property type="entry name" value="NAD_binding_10"/>
    <property type="match status" value="1"/>
</dbReference>
<dbReference type="Gene3D" id="3.90.25.10">
    <property type="entry name" value="UDP-galactose 4-epimerase, domain 1"/>
    <property type="match status" value="1"/>
</dbReference>
<evidence type="ECO:0000259" key="6">
    <source>
        <dbReference type="Pfam" id="PF13460"/>
    </source>
</evidence>
<name>A0A8H5K9J4_9HYPO</name>
<dbReference type="PANTHER" id="PTHR11010">
    <property type="entry name" value="PROTEASE S28 PRO-X CARBOXYPEPTIDASE-RELATED"/>
    <property type="match status" value="1"/>
</dbReference>
<protein>
    <submittedName>
        <fullName evidence="7">Serine carboxypeptidase s28</fullName>
    </submittedName>
</protein>
<dbReference type="GO" id="GO:0006508">
    <property type="term" value="P:proteolysis"/>
    <property type="evidence" value="ECO:0007669"/>
    <property type="project" value="UniProtKB-KW"/>
</dbReference>
<dbReference type="Gene3D" id="3.40.50.1820">
    <property type="entry name" value="alpha/beta hydrolase"/>
    <property type="match status" value="2"/>
</dbReference>
<evidence type="ECO:0000256" key="5">
    <source>
        <dbReference type="ARBA" id="ARBA00023180"/>
    </source>
</evidence>
<dbReference type="GO" id="GO:0008239">
    <property type="term" value="F:dipeptidyl-peptidase activity"/>
    <property type="evidence" value="ECO:0007669"/>
    <property type="project" value="TreeGrafter"/>
</dbReference>
<reference evidence="7 8" key="1">
    <citation type="submission" date="2020-05" db="EMBL/GenBank/DDBJ databases">
        <title>Identification and distribution of gene clusters putatively required for synthesis of sphingolipid metabolism inhibitors in phylogenetically diverse species of the filamentous fungus Fusarium.</title>
        <authorList>
            <person name="Kim H.-S."/>
            <person name="Busman M."/>
            <person name="Brown D.W."/>
            <person name="Divon H."/>
            <person name="Uhlig S."/>
            <person name="Proctor R.H."/>
        </authorList>
    </citation>
    <scope>NUCLEOTIDE SEQUENCE [LARGE SCALE GENOMIC DNA]</scope>
    <source>
        <strain evidence="7 8">NRRL 13617</strain>
    </source>
</reference>
<sequence>MSTIITVLPASTKVGKETIRIVLASSANFTIRGIYRDTSKAPDEYTSHPNFSSVKGDVASEESLDFSNSDAVLYVPPPTYENIDQSEWAKQTANNVKGALKKSAVKRLVVLSGLGSQNDHGIGFVRLNHHTDKILKDSVPEVTILQSTHFQEEFEYMFQMPLGDPPTISSWIAPRDFKIPTVSLKDVGEVCAKNLLSKLGTPSPRVLKIFGPRTYSSIDLRDIFEEITANKVELGLAQGEDLKAFFRQILPEHCIADFMEMIESSLPGGLIAKEYEADENTVTGKVDMLEVFRELGNKRDSRLSAARTEYGLNRLMTFWKVAGRIAKLYEKLKAPRDFISSTRQQHISPSPESMWFAGCASAALLALTARGSAYSIPALSARADSDSGSIKAHNISVPVDHFHNETKYEPHSDKKFPLRYWFDAQHYREGGPVIILASGETSGEDRIPFLEHGILKMLANATGGVGVILEHRYYGTSFPVPDLKTKNLRFLSTEQALADTAYFAENVKFPGLEKHNLTASNTPYIIYGGSYAGAFAAFARKIYPDVFWGGISSSGVTEAIIDYWKYFEAARLFAPGDCAKVTQKLTQVVDKILTGSDKEEKKQLKIAFGLLGLRDDDFASTISRGIQGLQGNNWDPAQDSPDFGIYCGSVSSDALLYASTRPLTPYVKKWLSAHANKNDVKYLTNRFLNYIGYMRSNVESDKQGGCQGQTLNECYSIREMYGSTSLNPSSSGRQWTYQTCTQWGYWQTGSGVPKNQLPLVSRLVDVEYSTIPCREQFNITAEPDVESINKLGGWNFSYPRVAFIDGEYDPWRAATPHAIGLAPRKSTASEPFILIPYGVHHWDENGLDPDATEIGLPPPAVAKAQQDIVDFTKAWLEEYEKEKAKRANDL</sequence>
<dbReference type="FunFam" id="3.40.50.1820:FF:000251">
    <property type="entry name" value="Extracelular serine carboxypeptidase, putative"/>
    <property type="match status" value="1"/>
</dbReference>
<evidence type="ECO:0000256" key="2">
    <source>
        <dbReference type="ARBA" id="ARBA00022670"/>
    </source>
</evidence>
<dbReference type="EMBL" id="JAAOAQ010000063">
    <property type="protein sequence ID" value="KAF5569278.1"/>
    <property type="molecule type" value="Genomic_DNA"/>
</dbReference>
<organism evidence="7 8">
    <name type="scientific">Fusarium phyllophilum</name>
    <dbReference type="NCBI Taxonomy" id="47803"/>
    <lineage>
        <taxon>Eukaryota</taxon>
        <taxon>Fungi</taxon>
        <taxon>Dikarya</taxon>
        <taxon>Ascomycota</taxon>
        <taxon>Pezizomycotina</taxon>
        <taxon>Sordariomycetes</taxon>
        <taxon>Hypocreomycetidae</taxon>
        <taxon>Hypocreales</taxon>
        <taxon>Nectriaceae</taxon>
        <taxon>Fusarium</taxon>
        <taxon>Fusarium fujikuroi species complex</taxon>
    </lineage>
</organism>
<comment type="caution">
    <text evidence="7">The sequence shown here is derived from an EMBL/GenBank/DDBJ whole genome shotgun (WGS) entry which is preliminary data.</text>
</comment>
<dbReference type="InterPro" id="IPR036291">
    <property type="entry name" value="NAD(P)-bd_dom_sf"/>
</dbReference>
<dbReference type="AlphaFoldDB" id="A0A8H5K9J4"/>
<gene>
    <name evidence="7" type="ORF">FPHYL_2093</name>
</gene>
<comment type="similarity">
    <text evidence="1">Belongs to the peptidase S28 family.</text>
</comment>
<dbReference type="InterPro" id="IPR008758">
    <property type="entry name" value="Peptidase_S28"/>
</dbReference>
<keyword evidence="3" id="KW-0732">Signal</keyword>
<keyword evidence="5" id="KW-0325">Glycoprotein</keyword>
<dbReference type="Gene3D" id="3.40.50.720">
    <property type="entry name" value="NAD(P)-binding Rossmann-like Domain"/>
    <property type="match status" value="1"/>
</dbReference>
<dbReference type="SUPFAM" id="SSF53474">
    <property type="entry name" value="alpha/beta-Hydrolases"/>
    <property type="match status" value="1"/>
</dbReference>
<evidence type="ECO:0000256" key="4">
    <source>
        <dbReference type="ARBA" id="ARBA00022801"/>
    </source>
</evidence>
<dbReference type="InterPro" id="IPR016040">
    <property type="entry name" value="NAD(P)-bd_dom"/>
</dbReference>
<dbReference type="Pfam" id="PF05577">
    <property type="entry name" value="Peptidase_S28"/>
    <property type="match status" value="1"/>
</dbReference>
<proteinExistence type="inferred from homology"/>
<evidence type="ECO:0000313" key="7">
    <source>
        <dbReference type="EMBL" id="KAF5569278.1"/>
    </source>
</evidence>
<keyword evidence="7" id="KW-0121">Carboxypeptidase</keyword>
<dbReference type="GO" id="GO:0004180">
    <property type="term" value="F:carboxypeptidase activity"/>
    <property type="evidence" value="ECO:0007669"/>
    <property type="project" value="UniProtKB-KW"/>
</dbReference>
<keyword evidence="2" id="KW-0645">Protease</keyword>
<feature type="domain" description="NAD(P)-binding" evidence="6">
    <location>
        <begin position="10"/>
        <end position="156"/>
    </location>
</feature>
<evidence type="ECO:0000256" key="3">
    <source>
        <dbReference type="ARBA" id="ARBA00022729"/>
    </source>
</evidence>
<evidence type="ECO:0000256" key="1">
    <source>
        <dbReference type="ARBA" id="ARBA00011079"/>
    </source>
</evidence>
<dbReference type="Proteomes" id="UP000582016">
    <property type="component" value="Unassembled WGS sequence"/>
</dbReference>
<dbReference type="GO" id="GO:0070008">
    <property type="term" value="F:serine-type exopeptidase activity"/>
    <property type="evidence" value="ECO:0007669"/>
    <property type="project" value="InterPro"/>
</dbReference>
<keyword evidence="8" id="KW-1185">Reference proteome</keyword>